<dbReference type="EMBL" id="PDCK01000039">
    <property type="protein sequence ID" value="PRQ57200.1"/>
    <property type="molecule type" value="Genomic_DNA"/>
</dbReference>
<organism evidence="1 2">
    <name type="scientific">Rosa chinensis</name>
    <name type="common">China rose</name>
    <dbReference type="NCBI Taxonomy" id="74649"/>
    <lineage>
        <taxon>Eukaryota</taxon>
        <taxon>Viridiplantae</taxon>
        <taxon>Streptophyta</taxon>
        <taxon>Embryophyta</taxon>
        <taxon>Tracheophyta</taxon>
        <taxon>Spermatophyta</taxon>
        <taxon>Magnoliopsida</taxon>
        <taxon>eudicotyledons</taxon>
        <taxon>Gunneridae</taxon>
        <taxon>Pentapetalae</taxon>
        <taxon>rosids</taxon>
        <taxon>fabids</taxon>
        <taxon>Rosales</taxon>
        <taxon>Rosaceae</taxon>
        <taxon>Rosoideae</taxon>
        <taxon>Rosoideae incertae sedis</taxon>
        <taxon>Rosa</taxon>
    </lineage>
</organism>
<proteinExistence type="predicted"/>
<comment type="caution">
    <text evidence="1">The sequence shown here is derived from an EMBL/GenBank/DDBJ whole genome shotgun (WGS) entry which is preliminary data.</text>
</comment>
<keyword evidence="2" id="KW-1185">Reference proteome</keyword>
<sequence>MCFSLTNQKLGSRQSRITSKALFRRIQTKASWLSDKSNFFCQTLHKRQNCWYKSMF</sequence>
<evidence type="ECO:0000313" key="2">
    <source>
        <dbReference type="Proteomes" id="UP000238479"/>
    </source>
</evidence>
<accession>A0A2P6SEW4</accession>
<dbReference type="Gramene" id="PRQ57200">
    <property type="protein sequence ID" value="PRQ57200"/>
    <property type="gene ID" value="RchiOBHm_Chr1g0345681"/>
</dbReference>
<dbReference type="AlphaFoldDB" id="A0A2P6SEW4"/>
<name>A0A2P6SEW4_ROSCH</name>
<gene>
    <name evidence="1" type="ORF">RchiOBHm_Chr1g0345681</name>
</gene>
<dbReference type="Proteomes" id="UP000238479">
    <property type="component" value="Chromosome 1"/>
</dbReference>
<protein>
    <submittedName>
        <fullName evidence="1">Uncharacterized protein</fullName>
    </submittedName>
</protein>
<reference evidence="1 2" key="1">
    <citation type="journal article" date="2018" name="Nat. Genet.">
        <title>The Rosa genome provides new insights in the design of modern roses.</title>
        <authorList>
            <person name="Bendahmane M."/>
        </authorList>
    </citation>
    <scope>NUCLEOTIDE SEQUENCE [LARGE SCALE GENOMIC DNA]</scope>
    <source>
        <strain evidence="2">cv. Old Blush</strain>
    </source>
</reference>
<evidence type="ECO:0000313" key="1">
    <source>
        <dbReference type="EMBL" id="PRQ57200.1"/>
    </source>
</evidence>